<dbReference type="GO" id="GO:0006633">
    <property type="term" value="P:fatty acid biosynthetic process"/>
    <property type="evidence" value="ECO:0007669"/>
    <property type="project" value="TreeGrafter"/>
</dbReference>
<dbReference type="Pfam" id="PF13561">
    <property type="entry name" value="adh_short_C2"/>
    <property type="match status" value="1"/>
</dbReference>
<evidence type="ECO:0000313" key="4">
    <source>
        <dbReference type="Proteomes" id="UP000319353"/>
    </source>
</evidence>
<dbReference type="InterPro" id="IPR002347">
    <property type="entry name" value="SDR_fam"/>
</dbReference>
<comment type="similarity">
    <text evidence="1">Belongs to the short-chain dehydrogenases/reductases (SDR) family.</text>
</comment>
<organism evidence="3 4">
    <name type="scientific">Candidatus Segetimicrobium genomatis</name>
    <dbReference type="NCBI Taxonomy" id="2569760"/>
    <lineage>
        <taxon>Bacteria</taxon>
        <taxon>Bacillati</taxon>
        <taxon>Candidatus Sysuimicrobiota</taxon>
        <taxon>Candidatus Sysuimicrobiia</taxon>
        <taxon>Candidatus Sysuimicrobiales</taxon>
        <taxon>Candidatus Segetimicrobiaceae</taxon>
        <taxon>Candidatus Segetimicrobium</taxon>
    </lineage>
</organism>
<keyword evidence="2" id="KW-0560">Oxidoreductase</keyword>
<gene>
    <name evidence="3" type="ORF">E6H01_13035</name>
</gene>
<proteinExistence type="inferred from homology"/>
<dbReference type="PANTHER" id="PTHR42760">
    <property type="entry name" value="SHORT-CHAIN DEHYDROGENASES/REDUCTASES FAMILY MEMBER"/>
    <property type="match status" value="1"/>
</dbReference>
<dbReference type="FunFam" id="3.40.50.720:FF:000084">
    <property type="entry name" value="Short-chain dehydrogenase reductase"/>
    <property type="match status" value="1"/>
</dbReference>
<dbReference type="PRINTS" id="PR00081">
    <property type="entry name" value="GDHRDH"/>
</dbReference>
<dbReference type="Proteomes" id="UP000319353">
    <property type="component" value="Unassembled WGS sequence"/>
</dbReference>
<name>A0A537KPS1_9BACT</name>
<evidence type="ECO:0000256" key="2">
    <source>
        <dbReference type="ARBA" id="ARBA00023002"/>
    </source>
</evidence>
<dbReference type="InterPro" id="IPR036291">
    <property type="entry name" value="NAD(P)-bd_dom_sf"/>
</dbReference>
<evidence type="ECO:0000256" key="1">
    <source>
        <dbReference type="ARBA" id="ARBA00006484"/>
    </source>
</evidence>
<dbReference type="AlphaFoldDB" id="A0A537KPS1"/>
<reference evidence="3 4" key="1">
    <citation type="journal article" date="2019" name="Nat. Microbiol.">
        <title>Mediterranean grassland soil C-N compound turnover is dependent on rainfall and depth, and is mediated by genomically divergent microorganisms.</title>
        <authorList>
            <person name="Diamond S."/>
            <person name="Andeer P.F."/>
            <person name="Li Z."/>
            <person name="Crits-Christoph A."/>
            <person name="Burstein D."/>
            <person name="Anantharaman K."/>
            <person name="Lane K.R."/>
            <person name="Thomas B.C."/>
            <person name="Pan C."/>
            <person name="Northen T.R."/>
            <person name="Banfield J.F."/>
        </authorList>
    </citation>
    <scope>NUCLEOTIDE SEQUENCE [LARGE SCALE GENOMIC DNA]</scope>
    <source>
        <strain evidence="3">NP_4</strain>
    </source>
</reference>
<dbReference type="SUPFAM" id="SSF51735">
    <property type="entry name" value="NAD(P)-binding Rossmann-fold domains"/>
    <property type="match status" value="1"/>
</dbReference>
<dbReference type="GO" id="GO:0048038">
    <property type="term" value="F:quinone binding"/>
    <property type="evidence" value="ECO:0007669"/>
    <property type="project" value="TreeGrafter"/>
</dbReference>
<dbReference type="PANTHER" id="PTHR42760:SF133">
    <property type="entry name" value="3-OXOACYL-[ACYL-CARRIER-PROTEIN] REDUCTASE"/>
    <property type="match status" value="1"/>
</dbReference>
<comment type="caution">
    <text evidence="3">The sequence shown here is derived from an EMBL/GenBank/DDBJ whole genome shotgun (WGS) entry which is preliminary data.</text>
</comment>
<evidence type="ECO:0000313" key="3">
    <source>
        <dbReference type="EMBL" id="TMI97749.1"/>
    </source>
</evidence>
<sequence length="374" mass="39082">MRCSGNFFSSVFLADLDANSDRLARALADPDGAVVRGVRGSPSRDPDGCRARLVRLTCALGLAGRNAALQTSWPTNPDGGTHGRTPDALPSISHCSPDRLDRPVIGVRGFITLRAGRAVVARLEGRAALVTGGSGGIGRAAVLEFAKEGADVAVQYNRGKETAESAVRAVEKLGHKAIAVQANVSDPVDCKHLVEEARSAFGHLDVAACFAGHPFRDDEWYKEYAGLTPAEVRAPIEIDLLGSIFVCQALLPSMVKARRGSIILIGSTPALTGDTVGIPYLVAKAGILALARALALVYGPKGIRVNALALGSIGSEATRRGTKAADRAALAQEPALKRWGTPEEVAKVVAFLASDDASYVTGQTIVVDGGYALR</sequence>
<dbReference type="Gene3D" id="3.40.50.720">
    <property type="entry name" value="NAD(P)-binding Rossmann-like Domain"/>
    <property type="match status" value="1"/>
</dbReference>
<accession>A0A537KPS1</accession>
<dbReference type="GO" id="GO:0016616">
    <property type="term" value="F:oxidoreductase activity, acting on the CH-OH group of donors, NAD or NADP as acceptor"/>
    <property type="evidence" value="ECO:0007669"/>
    <property type="project" value="TreeGrafter"/>
</dbReference>
<protein>
    <submittedName>
        <fullName evidence="3">SDR family oxidoreductase</fullName>
    </submittedName>
</protein>
<dbReference type="EMBL" id="VBAL01000199">
    <property type="protein sequence ID" value="TMI97749.1"/>
    <property type="molecule type" value="Genomic_DNA"/>
</dbReference>